<evidence type="ECO:0000259" key="9">
    <source>
        <dbReference type="Pfam" id="PF17801"/>
    </source>
</evidence>
<dbReference type="CDD" id="cd14792">
    <property type="entry name" value="GH27"/>
    <property type="match status" value="1"/>
</dbReference>
<dbReference type="InterPro" id="IPR002241">
    <property type="entry name" value="Glyco_hydro_27"/>
</dbReference>
<dbReference type="SUPFAM" id="SSF51445">
    <property type="entry name" value="(Trans)glycosidases"/>
    <property type="match status" value="1"/>
</dbReference>
<evidence type="ECO:0000256" key="6">
    <source>
        <dbReference type="ARBA" id="ARBA00023295"/>
    </source>
</evidence>
<evidence type="ECO:0000256" key="5">
    <source>
        <dbReference type="ARBA" id="ARBA00023180"/>
    </source>
</evidence>
<evidence type="ECO:0000256" key="4">
    <source>
        <dbReference type="ARBA" id="ARBA00022801"/>
    </source>
</evidence>
<keyword evidence="3" id="KW-0430">Lectin</keyword>
<dbReference type="EC" id="3.2.1.22" evidence="7"/>
<dbReference type="Pfam" id="PF16499">
    <property type="entry name" value="Melibiase_2"/>
    <property type="match status" value="1"/>
</dbReference>
<dbReference type="SUPFAM" id="SSF50370">
    <property type="entry name" value="Ricin B-like lectins"/>
    <property type="match status" value="1"/>
</dbReference>
<comment type="similarity">
    <text evidence="1 7">Belongs to the glycosyl hydrolase 27 family.</text>
</comment>
<dbReference type="Gene3D" id="2.60.40.1180">
    <property type="entry name" value="Golgi alpha-mannosidase II"/>
    <property type="match status" value="1"/>
</dbReference>
<dbReference type="PRINTS" id="PR00740">
    <property type="entry name" value="GLHYDRLASE27"/>
</dbReference>
<feature type="region of interest" description="Disordered" evidence="8">
    <location>
        <begin position="1"/>
        <end position="39"/>
    </location>
</feature>
<dbReference type="InterPro" id="IPR017853">
    <property type="entry name" value="GH"/>
</dbReference>
<name>A0ABX5P840_9PROT</name>
<organism evidence="10 11">
    <name type="scientific">Novacetimonas pomaceti</name>
    <dbReference type="NCBI Taxonomy" id="2021998"/>
    <lineage>
        <taxon>Bacteria</taxon>
        <taxon>Pseudomonadati</taxon>
        <taxon>Pseudomonadota</taxon>
        <taxon>Alphaproteobacteria</taxon>
        <taxon>Acetobacterales</taxon>
        <taxon>Acetobacteraceae</taxon>
        <taxon>Novacetimonas</taxon>
    </lineage>
</organism>
<keyword evidence="7" id="KW-1015">Disulfide bond</keyword>
<accession>A0ABX5P840</accession>
<keyword evidence="5" id="KW-0325">Glycoprotein</keyword>
<dbReference type="Gene3D" id="3.20.20.70">
    <property type="entry name" value="Aldolase class I"/>
    <property type="match status" value="1"/>
</dbReference>
<dbReference type="InterPro" id="IPR041233">
    <property type="entry name" value="Melibiase_C"/>
</dbReference>
<evidence type="ECO:0000256" key="8">
    <source>
        <dbReference type="SAM" id="MobiDB-lite"/>
    </source>
</evidence>
<keyword evidence="4 7" id="KW-0378">Hydrolase</keyword>
<dbReference type="SUPFAM" id="SSF51011">
    <property type="entry name" value="Glycosyl hydrolase domain"/>
    <property type="match status" value="1"/>
</dbReference>
<dbReference type="PANTHER" id="PTHR11452:SF91">
    <property type="entry name" value="ALPHA-GALACTOSIDASE A-RELATED"/>
    <property type="match status" value="1"/>
</dbReference>
<feature type="compositionally biased region" description="Basic and acidic residues" evidence="8">
    <location>
        <begin position="20"/>
        <end position="30"/>
    </location>
</feature>
<dbReference type="Pfam" id="PF17801">
    <property type="entry name" value="Melibiase_C"/>
    <property type="match status" value="1"/>
</dbReference>
<gene>
    <name evidence="10" type="ORF">C3920_05990</name>
</gene>
<proteinExistence type="inferred from homology"/>
<evidence type="ECO:0000313" key="11">
    <source>
        <dbReference type="Proteomes" id="UP000248116"/>
    </source>
</evidence>
<dbReference type="PROSITE" id="PS50231">
    <property type="entry name" value="RICIN_B_LECTIN"/>
    <property type="match status" value="1"/>
</dbReference>
<evidence type="ECO:0000313" key="10">
    <source>
        <dbReference type="EMBL" id="PYD48191.1"/>
    </source>
</evidence>
<evidence type="ECO:0000256" key="7">
    <source>
        <dbReference type="RuleBase" id="RU361168"/>
    </source>
</evidence>
<protein>
    <recommendedName>
        <fullName evidence="7">Alpha-galactosidase</fullName>
        <ecNumber evidence="7">3.2.1.22</ecNumber>
    </recommendedName>
    <alternativeName>
        <fullName evidence="7">Melibiase</fullName>
    </alternativeName>
</protein>
<dbReference type="Proteomes" id="UP000248116">
    <property type="component" value="Unassembled WGS sequence"/>
</dbReference>
<dbReference type="InterPro" id="IPR013785">
    <property type="entry name" value="Aldolase_TIM"/>
</dbReference>
<feature type="domain" description="Alpha galactosidase C-terminal" evidence="9">
    <location>
        <begin position="429"/>
        <end position="505"/>
    </location>
</feature>
<sequence>MNGNGPNGNGPCPAPSARYRQGERERKARDMQQYGSKVPRHRYGGGLPGIVLLSCVMGAFAPGGASADPVAANTPVPLALSPPMGFNNWARFMCVPQAPLDGRNPQKYSFQDFMTDQGRGLVSTGLARVGYKTVVVDDCWMQRDGDGQLYGASHWSSPRHGNSTQPGFARDLTPYVADLHRMGLLAGVYNTSGALTCERVPSGEAGHQNDDARKFSGWGVDFLKLDNCGAPETSLEGLFGQMGHALGAATAHSDRKILFDESAPAEFGPTDPLKYQSMQWVRGLGQMWRVAPDIATTHPDAQGHPMDDPWVVHDPARADLDGVYQAFTDTVALSRYVGPGNWNDADQLLPGDNGLTTAEERSQMGLWSIMGAPLVLSADVRQMARAPDDPHLKQSLAILGNPRAIAIDQDTLGAGGYRILRDNPSDDAGTDIALKPLADGGFAFLVLNKNPQAATYDLPMSRLGVEGGQCPLALTDVWTGKVTHVAASGTLSLRMEPHDNAMYRVAPAACMSLRPSGQITTVQAAFGRPPLCVDAGRGDHVMTAACSASPAQQWVLPDTRAEGPIHNAAFADKCLELDTETGQVRMAACHSDAATQTFRYHLNGTLSAAGSCLDVAGAAVNFPGERIMTAKCIAWRVSEIFSAPHHASPAE</sequence>
<evidence type="ECO:0000256" key="1">
    <source>
        <dbReference type="ARBA" id="ARBA00009743"/>
    </source>
</evidence>
<dbReference type="InterPro" id="IPR035992">
    <property type="entry name" value="Ricin_B-like_lectins"/>
</dbReference>
<comment type="caution">
    <text evidence="10">The sequence shown here is derived from an EMBL/GenBank/DDBJ whole genome shotgun (WGS) entry which is preliminary data.</text>
</comment>
<evidence type="ECO:0000256" key="2">
    <source>
        <dbReference type="ARBA" id="ARBA00022729"/>
    </source>
</evidence>
<dbReference type="EMBL" id="PRCW01000044">
    <property type="protein sequence ID" value="PYD48191.1"/>
    <property type="molecule type" value="Genomic_DNA"/>
</dbReference>
<dbReference type="InterPro" id="IPR013780">
    <property type="entry name" value="Glyco_hydro_b"/>
</dbReference>
<evidence type="ECO:0000256" key="3">
    <source>
        <dbReference type="ARBA" id="ARBA00022734"/>
    </source>
</evidence>
<keyword evidence="2" id="KW-0732">Signal</keyword>
<dbReference type="Gene3D" id="2.80.10.50">
    <property type="match status" value="1"/>
</dbReference>
<keyword evidence="6 7" id="KW-0326">Glycosidase</keyword>
<reference evidence="10 11" key="1">
    <citation type="submission" date="2018-02" db="EMBL/GenBank/DDBJ databases">
        <authorList>
            <person name="Skraban J."/>
            <person name="Trcek J."/>
        </authorList>
    </citation>
    <scope>NUCLEOTIDE SEQUENCE [LARGE SCALE GENOMIC DNA]</scope>
    <source>
        <strain evidence="10 11">AV446</strain>
    </source>
</reference>
<comment type="catalytic activity">
    <reaction evidence="7">
        <text>Hydrolysis of terminal, non-reducing alpha-D-galactose residues in alpha-D-galactosides, including galactose oligosaccharides, galactomannans and galactolipids.</text>
        <dbReference type="EC" id="3.2.1.22"/>
    </reaction>
</comment>
<dbReference type="PANTHER" id="PTHR11452">
    <property type="entry name" value="ALPHA-GALACTOSIDASE/ALPHA-N-ACETYLGALACTOSAMINIDASE"/>
    <property type="match status" value="1"/>
</dbReference>
<keyword evidence="11" id="KW-1185">Reference proteome</keyword>